<feature type="domain" description="2EXR" evidence="1">
    <location>
        <begin position="64"/>
        <end position="136"/>
    </location>
</feature>
<evidence type="ECO:0000259" key="1">
    <source>
        <dbReference type="Pfam" id="PF20150"/>
    </source>
</evidence>
<dbReference type="Proteomes" id="UP001152300">
    <property type="component" value="Unassembled WGS sequence"/>
</dbReference>
<gene>
    <name evidence="2" type="ORF">OCU04_001916</name>
</gene>
<dbReference type="AlphaFoldDB" id="A0A9X0B0U5"/>
<dbReference type="OrthoDB" id="3557569at2759"/>
<comment type="caution">
    <text evidence="2">The sequence shown here is derived from an EMBL/GenBank/DDBJ whole genome shotgun (WGS) entry which is preliminary data.</text>
</comment>
<dbReference type="PANTHER" id="PTHR35910:SF6">
    <property type="entry name" value="2EXR DOMAIN-CONTAINING PROTEIN"/>
    <property type="match status" value="1"/>
</dbReference>
<keyword evidence="3" id="KW-1185">Reference proteome</keyword>
<dbReference type="EMBL" id="JAPEIS010000001">
    <property type="protein sequence ID" value="KAJ8071593.1"/>
    <property type="molecule type" value="Genomic_DNA"/>
</dbReference>
<evidence type="ECO:0000313" key="2">
    <source>
        <dbReference type="EMBL" id="KAJ8071593.1"/>
    </source>
</evidence>
<protein>
    <recommendedName>
        <fullName evidence="1">2EXR domain-containing protein</fullName>
    </recommendedName>
</protein>
<name>A0A9X0B0U5_9HELO</name>
<proteinExistence type="predicted"/>
<organism evidence="2 3">
    <name type="scientific">Sclerotinia nivalis</name>
    <dbReference type="NCBI Taxonomy" id="352851"/>
    <lineage>
        <taxon>Eukaryota</taxon>
        <taxon>Fungi</taxon>
        <taxon>Dikarya</taxon>
        <taxon>Ascomycota</taxon>
        <taxon>Pezizomycotina</taxon>
        <taxon>Leotiomycetes</taxon>
        <taxon>Helotiales</taxon>
        <taxon>Sclerotiniaceae</taxon>
        <taxon>Sclerotinia</taxon>
    </lineage>
</organism>
<evidence type="ECO:0000313" key="3">
    <source>
        <dbReference type="Proteomes" id="UP001152300"/>
    </source>
</evidence>
<dbReference type="PANTHER" id="PTHR35910">
    <property type="entry name" value="2EXR DOMAIN-CONTAINING PROTEIN"/>
    <property type="match status" value="1"/>
</dbReference>
<accession>A0A9X0B0U5</accession>
<dbReference type="Pfam" id="PF20150">
    <property type="entry name" value="2EXR"/>
    <property type="match status" value="1"/>
</dbReference>
<sequence>MELFSEGGNPFYPLSSRVRGDTFAQPVKGEPIRYGLESIGDWPHREIRPEVVQKAWLEATEISFARFSDLPTEVRILIWTLCCYMHGRIVFDKAGYADSWGPNSWFKENMSPNPGVIAACYESRAIALTHYHVLEGTANTSWQ</sequence>
<dbReference type="InterPro" id="IPR045518">
    <property type="entry name" value="2EXR"/>
</dbReference>
<reference evidence="2" key="1">
    <citation type="submission" date="2022-11" db="EMBL/GenBank/DDBJ databases">
        <title>Genome Resource of Sclerotinia nivalis Strain SnTB1, a Plant Pathogen Isolated from American Ginseng.</title>
        <authorList>
            <person name="Fan S."/>
        </authorList>
    </citation>
    <scope>NUCLEOTIDE SEQUENCE</scope>
    <source>
        <strain evidence="2">SnTB1</strain>
    </source>
</reference>